<dbReference type="FunCoup" id="A0A4S2N6F8">
    <property type="interactions" value="697"/>
</dbReference>
<feature type="coiled-coil region" evidence="4">
    <location>
        <begin position="313"/>
        <end position="350"/>
    </location>
</feature>
<dbReference type="PANTHER" id="PTHR43804:SF7">
    <property type="entry name" value="LD18447P"/>
    <property type="match status" value="1"/>
</dbReference>
<dbReference type="Proteomes" id="UP000298138">
    <property type="component" value="Unassembled WGS sequence"/>
</dbReference>
<keyword evidence="2" id="KW-0488">Methylation</keyword>
<name>A0A4S2N6F8_9PEZI</name>
<proteinExistence type="inferred from homology"/>
<dbReference type="PROSITE" id="PS00745">
    <property type="entry name" value="RF_PROK_I"/>
    <property type="match status" value="1"/>
</dbReference>
<dbReference type="InterPro" id="IPR045853">
    <property type="entry name" value="Pep_chain_release_fac_I_sf"/>
</dbReference>
<dbReference type="FunFam" id="3.30.160.20:FF:000004">
    <property type="entry name" value="Peptide chain release factor 1"/>
    <property type="match status" value="1"/>
</dbReference>
<dbReference type="AlphaFoldDB" id="A0A4S2N6F8"/>
<keyword evidence="3" id="KW-0648">Protein biosynthesis</keyword>
<dbReference type="InterPro" id="IPR050057">
    <property type="entry name" value="Prokaryotic/Mito_RF"/>
</dbReference>
<dbReference type="GO" id="GO:0003747">
    <property type="term" value="F:translation release factor activity"/>
    <property type="evidence" value="ECO:0007669"/>
    <property type="project" value="InterPro"/>
</dbReference>
<evidence type="ECO:0000313" key="7">
    <source>
        <dbReference type="Proteomes" id="UP000298138"/>
    </source>
</evidence>
<dbReference type="InterPro" id="IPR000352">
    <property type="entry name" value="Pep_chain_release_fac_I"/>
</dbReference>
<dbReference type="Pfam" id="PF00472">
    <property type="entry name" value="RF-1"/>
    <property type="match status" value="1"/>
</dbReference>
<dbReference type="Gene3D" id="3.30.160.20">
    <property type="match status" value="1"/>
</dbReference>
<evidence type="ECO:0000256" key="4">
    <source>
        <dbReference type="SAM" id="Coils"/>
    </source>
</evidence>
<dbReference type="Gene3D" id="3.30.70.1660">
    <property type="match status" value="1"/>
</dbReference>
<sequence>MRPPPMTLSMFSPLRTPASRSCGLRLRISTPPRRHFQLTVHLRDTETATSLSPSLLRRAQALSEQHSVLSSQLADNYDTKLARKLGSLSAVSDALKAYEAANNDLSELHSLISDPKTDPELRSLAADDIASTTSILTDSIKTLQTTLIPKHPFAHLPALVEIRPGTGGSEAAIFALDLWKMYHSYCSNQGLPTVTVNYSLNEANDGLIEGIFEVPVDGAYDTFRTEAGIHRVQRVPATETKGRTHTSTASVMVLPSFQAAETADGEEDPDFAIDMKDVRVDVLRASGAGGQHVNKTESAVRMTHIPTGIVAAVQETRSQLKNREKALAVLKSRLAEKRRSEREAEELKMRRGVSKIGAGRSDKMRTYNYSQNRVTDHRAGWSCHDLPGFMEGGLEEMLRVCKKWADDREVERLAAEAEEDEKEMKKGK</sequence>
<comment type="similarity">
    <text evidence="1">Belongs to the prokaryotic/mitochondrial release factor family.</text>
</comment>
<evidence type="ECO:0000256" key="1">
    <source>
        <dbReference type="ARBA" id="ARBA00010835"/>
    </source>
</evidence>
<dbReference type="GO" id="GO:0005739">
    <property type="term" value="C:mitochondrion"/>
    <property type="evidence" value="ECO:0007669"/>
    <property type="project" value="UniProtKB-ARBA"/>
</dbReference>
<accession>A0A4S2N6F8</accession>
<keyword evidence="7" id="KW-1185">Reference proteome</keyword>
<feature type="domain" description="Prokaryotic-type class I peptide chain release factors" evidence="5">
    <location>
        <begin position="284"/>
        <end position="300"/>
    </location>
</feature>
<organism evidence="6 7">
    <name type="scientific">Ascodesmis nigricans</name>
    <dbReference type="NCBI Taxonomy" id="341454"/>
    <lineage>
        <taxon>Eukaryota</taxon>
        <taxon>Fungi</taxon>
        <taxon>Dikarya</taxon>
        <taxon>Ascomycota</taxon>
        <taxon>Pezizomycotina</taxon>
        <taxon>Pezizomycetes</taxon>
        <taxon>Pezizales</taxon>
        <taxon>Ascodesmidaceae</taxon>
        <taxon>Ascodesmis</taxon>
    </lineage>
</organism>
<dbReference type="STRING" id="341454.A0A4S2N6F8"/>
<evidence type="ECO:0000313" key="6">
    <source>
        <dbReference type="EMBL" id="TGZ84674.1"/>
    </source>
</evidence>
<dbReference type="PANTHER" id="PTHR43804">
    <property type="entry name" value="LD18447P"/>
    <property type="match status" value="1"/>
</dbReference>
<dbReference type="GO" id="GO:0032543">
    <property type="term" value="P:mitochondrial translation"/>
    <property type="evidence" value="ECO:0007669"/>
    <property type="project" value="UniProtKB-ARBA"/>
</dbReference>
<dbReference type="InterPro" id="IPR005139">
    <property type="entry name" value="PCRF"/>
</dbReference>
<dbReference type="SUPFAM" id="SSF75620">
    <property type="entry name" value="Release factor"/>
    <property type="match status" value="1"/>
</dbReference>
<dbReference type="SMART" id="SM00937">
    <property type="entry name" value="PCRF"/>
    <property type="match status" value="1"/>
</dbReference>
<dbReference type="Pfam" id="PF03462">
    <property type="entry name" value="PCRF"/>
    <property type="match status" value="1"/>
</dbReference>
<evidence type="ECO:0000256" key="3">
    <source>
        <dbReference type="ARBA" id="ARBA00022917"/>
    </source>
</evidence>
<dbReference type="Gene3D" id="6.10.140.1950">
    <property type="match status" value="1"/>
</dbReference>
<dbReference type="EMBL" id="ML220112">
    <property type="protein sequence ID" value="TGZ84674.1"/>
    <property type="molecule type" value="Genomic_DNA"/>
</dbReference>
<evidence type="ECO:0000259" key="5">
    <source>
        <dbReference type="PROSITE" id="PS00745"/>
    </source>
</evidence>
<gene>
    <name evidence="6" type="ORF">EX30DRAFT_313377</name>
</gene>
<dbReference type="InParanoid" id="A0A4S2N6F8"/>
<keyword evidence="4" id="KW-0175">Coiled coil</keyword>
<protein>
    <submittedName>
        <fullName evidence="6">Release factor</fullName>
    </submittedName>
</protein>
<reference evidence="6 7" key="1">
    <citation type="submission" date="2019-04" db="EMBL/GenBank/DDBJ databases">
        <title>Comparative genomics and transcriptomics to analyze fruiting body development in filamentous ascomycetes.</title>
        <authorList>
            <consortium name="DOE Joint Genome Institute"/>
            <person name="Lutkenhaus R."/>
            <person name="Traeger S."/>
            <person name="Breuer J."/>
            <person name="Kuo A."/>
            <person name="Lipzen A."/>
            <person name="Pangilinan J."/>
            <person name="Dilworth D."/>
            <person name="Sandor L."/>
            <person name="Poggeler S."/>
            <person name="Barry K."/>
            <person name="Grigoriev I.V."/>
            <person name="Nowrousian M."/>
        </authorList>
    </citation>
    <scope>NUCLEOTIDE SEQUENCE [LARGE SCALE GENOMIC DNA]</scope>
    <source>
        <strain evidence="6 7">CBS 389.68</strain>
    </source>
</reference>
<dbReference type="OrthoDB" id="2019491at2759"/>
<evidence type="ECO:0000256" key="2">
    <source>
        <dbReference type="ARBA" id="ARBA00022481"/>
    </source>
</evidence>